<name>A0A0E9QJJ4_ANGAN</name>
<reference evidence="1" key="1">
    <citation type="submission" date="2014-11" db="EMBL/GenBank/DDBJ databases">
        <authorList>
            <person name="Amaro Gonzalez C."/>
        </authorList>
    </citation>
    <scope>NUCLEOTIDE SEQUENCE</scope>
</reference>
<reference evidence="1" key="2">
    <citation type="journal article" date="2015" name="Fish Shellfish Immunol.">
        <title>Early steps in the European eel (Anguilla anguilla)-Vibrio vulnificus interaction in the gills: Role of the RtxA13 toxin.</title>
        <authorList>
            <person name="Callol A."/>
            <person name="Pajuelo D."/>
            <person name="Ebbesson L."/>
            <person name="Teles M."/>
            <person name="MacKenzie S."/>
            <person name="Amaro C."/>
        </authorList>
    </citation>
    <scope>NUCLEOTIDE SEQUENCE</scope>
</reference>
<accession>A0A0E9QJJ4</accession>
<sequence length="19" mass="2277">MKLKHSHDTFQIYNSQKNG</sequence>
<protein>
    <submittedName>
        <fullName evidence="1">Uncharacterized protein</fullName>
    </submittedName>
</protein>
<organism evidence="1">
    <name type="scientific">Anguilla anguilla</name>
    <name type="common">European freshwater eel</name>
    <name type="synonym">Muraena anguilla</name>
    <dbReference type="NCBI Taxonomy" id="7936"/>
    <lineage>
        <taxon>Eukaryota</taxon>
        <taxon>Metazoa</taxon>
        <taxon>Chordata</taxon>
        <taxon>Craniata</taxon>
        <taxon>Vertebrata</taxon>
        <taxon>Euteleostomi</taxon>
        <taxon>Actinopterygii</taxon>
        <taxon>Neopterygii</taxon>
        <taxon>Teleostei</taxon>
        <taxon>Anguilliformes</taxon>
        <taxon>Anguillidae</taxon>
        <taxon>Anguilla</taxon>
    </lineage>
</organism>
<proteinExistence type="predicted"/>
<evidence type="ECO:0000313" key="1">
    <source>
        <dbReference type="EMBL" id="JAH16520.1"/>
    </source>
</evidence>
<dbReference type="AlphaFoldDB" id="A0A0E9QJJ4"/>
<dbReference type="EMBL" id="GBXM01092057">
    <property type="protein sequence ID" value="JAH16520.1"/>
    <property type="molecule type" value="Transcribed_RNA"/>
</dbReference>